<dbReference type="GO" id="GO:0006465">
    <property type="term" value="P:signal peptide processing"/>
    <property type="evidence" value="ECO:0007669"/>
    <property type="project" value="InterPro"/>
</dbReference>
<evidence type="ECO:0000313" key="2">
    <source>
        <dbReference type="EMBL" id="OJT10217.1"/>
    </source>
</evidence>
<comment type="caution">
    <text evidence="2">The sequence shown here is derived from an EMBL/GenBank/DDBJ whole genome shotgun (WGS) entry which is preliminary data.</text>
</comment>
<gene>
    <name evidence="2" type="ORF">TRAPUB_13322</name>
</gene>
<feature type="domain" description="Peptidase S26" evidence="1">
    <location>
        <begin position="29"/>
        <end position="113"/>
    </location>
</feature>
<dbReference type="EMBL" id="MNAD01000803">
    <property type="protein sequence ID" value="OJT10217.1"/>
    <property type="molecule type" value="Genomic_DNA"/>
</dbReference>
<dbReference type="Proteomes" id="UP000184267">
    <property type="component" value="Unassembled WGS sequence"/>
</dbReference>
<dbReference type="OrthoDB" id="308440at2759"/>
<sequence length="119" mass="13236">MQALRGVRARVASIRQVSRTVFARGSSFRWTLSALVWLPLAIFVTEYGMNVKVIPALNPDDSASKDIAVFDSFSIRFAQSYNRGDIVALQSPSDSKRIVKRIVALEGDIVSARTIRYCV</sequence>
<protein>
    <recommendedName>
        <fullName evidence="1">Peptidase S26 domain-containing protein</fullName>
    </recommendedName>
</protein>
<dbReference type="AlphaFoldDB" id="A0A1M2VRJ0"/>
<name>A0A1M2VRJ0_TRAPU</name>
<dbReference type="Gene3D" id="2.10.109.10">
    <property type="entry name" value="Umud Fragment, subunit A"/>
    <property type="match status" value="1"/>
</dbReference>
<dbReference type="Pfam" id="PF10502">
    <property type="entry name" value="Peptidase_S26"/>
    <property type="match status" value="1"/>
</dbReference>
<accession>A0A1M2VRJ0</accession>
<dbReference type="InterPro" id="IPR036286">
    <property type="entry name" value="LexA/Signal_pep-like_sf"/>
</dbReference>
<dbReference type="GO" id="GO:0004252">
    <property type="term" value="F:serine-type endopeptidase activity"/>
    <property type="evidence" value="ECO:0007669"/>
    <property type="project" value="InterPro"/>
</dbReference>
<dbReference type="SUPFAM" id="SSF51306">
    <property type="entry name" value="LexA/Signal peptidase"/>
    <property type="match status" value="1"/>
</dbReference>
<evidence type="ECO:0000259" key="1">
    <source>
        <dbReference type="Pfam" id="PF10502"/>
    </source>
</evidence>
<keyword evidence="3" id="KW-1185">Reference proteome</keyword>
<proteinExistence type="predicted"/>
<dbReference type="InterPro" id="IPR019533">
    <property type="entry name" value="Peptidase_S26"/>
</dbReference>
<organism evidence="2 3">
    <name type="scientific">Trametes pubescens</name>
    <name type="common">White-rot fungus</name>
    <dbReference type="NCBI Taxonomy" id="154538"/>
    <lineage>
        <taxon>Eukaryota</taxon>
        <taxon>Fungi</taxon>
        <taxon>Dikarya</taxon>
        <taxon>Basidiomycota</taxon>
        <taxon>Agaricomycotina</taxon>
        <taxon>Agaricomycetes</taxon>
        <taxon>Polyporales</taxon>
        <taxon>Polyporaceae</taxon>
        <taxon>Trametes</taxon>
    </lineage>
</organism>
<evidence type="ECO:0000313" key="3">
    <source>
        <dbReference type="Proteomes" id="UP000184267"/>
    </source>
</evidence>
<dbReference type="STRING" id="154538.A0A1M2VRJ0"/>
<reference evidence="2 3" key="1">
    <citation type="submission" date="2016-10" db="EMBL/GenBank/DDBJ databases">
        <title>Genome sequence of the basidiomycete white-rot fungus Trametes pubescens.</title>
        <authorList>
            <person name="Makela M.R."/>
            <person name="Granchi Z."/>
            <person name="Peng M."/>
            <person name="De Vries R.P."/>
            <person name="Grigoriev I."/>
            <person name="Riley R."/>
            <person name="Hilden K."/>
        </authorList>
    </citation>
    <scope>NUCLEOTIDE SEQUENCE [LARGE SCALE GENOMIC DNA]</scope>
    <source>
        <strain evidence="2 3">FBCC735</strain>
    </source>
</reference>